<feature type="compositionally biased region" description="Basic and acidic residues" evidence="1">
    <location>
        <begin position="99"/>
        <end position="109"/>
    </location>
</feature>
<feature type="compositionally biased region" description="Basic residues" evidence="1">
    <location>
        <begin position="71"/>
        <end position="98"/>
    </location>
</feature>
<dbReference type="Proteomes" id="UP000735302">
    <property type="component" value="Unassembled WGS sequence"/>
</dbReference>
<organism evidence="2 3">
    <name type="scientific">Plakobranchus ocellatus</name>
    <dbReference type="NCBI Taxonomy" id="259542"/>
    <lineage>
        <taxon>Eukaryota</taxon>
        <taxon>Metazoa</taxon>
        <taxon>Spiralia</taxon>
        <taxon>Lophotrochozoa</taxon>
        <taxon>Mollusca</taxon>
        <taxon>Gastropoda</taxon>
        <taxon>Heterobranchia</taxon>
        <taxon>Euthyneura</taxon>
        <taxon>Panpulmonata</taxon>
        <taxon>Sacoglossa</taxon>
        <taxon>Placobranchoidea</taxon>
        <taxon>Plakobranchidae</taxon>
        <taxon>Plakobranchus</taxon>
    </lineage>
</organism>
<comment type="caution">
    <text evidence="2">The sequence shown here is derived from an EMBL/GenBank/DDBJ whole genome shotgun (WGS) entry which is preliminary data.</text>
</comment>
<reference evidence="2 3" key="1">
    <citation type="journal article" date="2021" name="Elife">
        <title>Chloroplast acquisition without the gene transfer in kleptoplastic sea slugs, Plakobranchus ocellatus.</title>
        <authorList>
            <person name="Maeda T."/>
            <person name="Takahashi S."/>
            <person name="Yoshida T."/>
            <person name="Shimamura S."/>
            <person name="Takaki Y."/>
            <person name="Nagai Y."/>
            <person name="Toyoda A."/>
            <person name="Suzuki Y."/>
            <person name="Arimoto A."/>
            <person name="Ishii H."/>
            <person name="Satoh N."/>
            <person name="Nishiyama T."/>
            <person name="Hasebe M."/>
            <person name="Maruyama T."/>
            <person name="Minagawa J."/>
            <person name="Obokata J."/>
            <person name="Shigenobu S."/>
        </authorList>
    </citation>
    <scope>NUCLEOTIDE SEQUENCE [LARGE SCALE GENOMIC DNA]</scope>
</reference>
<name>A0AAV4B127_9GAST</name>
<evidence type="ECO:0000313" key="2">
    <source>
        <dbReference type="EMBL" id="GFO12827.1"/>
    </source>
</evidence>
<feature type="region of interest" description="Disordered" evidence="1">
    <location>
        <begin position="71"/>
        <end position="134"/>
    </location>
</feature>
<proteinExistence type="predicted"/>
<keyword evidence="3" id="KW-1185">Reference proteome</keyword>
<sequence length="134" mass="15340">MYKIHLEEAYKRISALLIYGNNMREQGDFLPPPYTYKIIFVNTFVLNLQQRLNSSKHEQKIPESLEIIIPRKRRGKTKQRTIKAKSNGRGRGRRRKRAQGSEEKEELRGVGKGVGEGRGGKGKDLDAERSTAKS</sequence>
<feature type="compositionally biased region" description="Basic and acidic residues" evidence="1">
    <location>
        <begin position="118"/>
        <end position="134"/>
    </location>
</feature>
<dbReference type="AlphaFoldDB" id="A0AAV4B127"/>
<protein>
    <submittedName>
        <fullName evidence="2">Uncharacterized protein</fullName>
    </submittedName>
</protein>
<accession>A0AAV4B127</accession>
<dbReference type="EMBL" id="BLXT01004464">
    <property type="protein sequence ID" value="GFO12827.1"/>
    <property type="molecule type" value="Genomic_DNA"/>
</dbReference>
<evidence type="ECO:0000313" key="3">
    <source>
        <dbReference type="Proteomes" id="UP000735302"/>
    </source>
</evidence>
<evidence type="ECO:0000256" key="1">
    <source>
        <dbReference type="SAM" id="MobiDB-lite"/>
    </source>
</evidence>
<gene>
    <name evidence="2" type="ORF">PoB_003933200</name>
</gene>